<dbReference type="PANTHER" id="PTHR44591">
    <property type="entry name" value="STRESS RESPONSE REGULATOR PROTEIN 1"/>
    <property type="match status" value="1"/>
</dbReference>
<dbReference type="EMBL" id="MSLT01000012">
    <property type="protein sequence ID" value="OUD13969.1"/>
    <property type="molecule type" value="Genomic_DNA"/>
</dbReference>
<dbReference type="OrthoDB" id="9801101at2"/>
<dbReference type="InterPro" id="IPR050595">
    <property type="entry name" value="Bact_response_regulator"/>
</dbReference>
<dbReference type="Gene3D" id="3.40.50.2300">
    <property type="match status" value="1"/>
</dbReference>
<dbReference type="InterPro" id="IPR001789">
    <property type="entry name" value="Sig_transdc_resp-reg_receiver"/>
</dbReference>
<comment type="caution">
    <text evidence="5">The sequence shown here is derived from an EMBL/GenBank/DDBJ whole genome shotgun (WGS) entry which is preliminary data.</text>
</comment>
<keyword evidence="6" id="KW-1185">Reference proteome</keyword>
<accession>A0A251X7C2</accession>
<evidence type="ECO:0000256" key="2">
    <source>
        <dbReference type="ARBA" id="ARBA00023012"/>
    </source>
</evidence>
<proteinExistence type="predicted"/>
<dbReference type="SMART" id="SM00448">
    <property type="entry name" value="REC"/>
    <property type="match status" value="1"/>
</dbReference>
<dbReference type="Proteomes" id="UP000194798">
    <property type="component" value="Unassembled WGS sequence"/>
</dbReference>
<evidence type="ECO:0000256" key="1">
    <source>
        <dbReference type="ARBA" id="ARBA00022553"/>
    </source>
</evidence>
<gene>
    <name evidence="5" type="ORF">TPSD3_06390</name>
</gene>
<organism evidence="5 6">
    <name type="scientific">Thioflexithrix psekupsensis</name>
    <dbReference type="NCBI Taxonomy" id="1570016"/>
    <lineage>
        <taxon>Bacteria</taxon>
        <taxon>Pseudomonadati</taxon>
        <taxon>Pseudomonadota</taxon>
        <taxon>Gammaproteobacteria</taxon>
        <taxon>Thiotrichales</taxon>
        <taxon>Thioflexithrix</taxon>
    </lineage>
</organism>
<dbReference type="PROSITE" id="PS50110">
    <property type="entry name" value="RESPONSE_REGULATORY"/>
    <property type="match status" value="1"/>
</dbReference>
<protein>
    <submittedName>
        <fullName evidence="5">Response regulator</fullName>
    </submittedName>
</protein>
<evidence type="ECO:0000313" key="6">
    <source>
        <dbReference type="Proteomes" id="UP000194798"/>
    </source>
</evidence>
<evidence type="ECO:0000256" key="3">
    <source>
        <dbReference type="PROSITE-ProRule" id="PRU00169"/>
    </source>
</evidence>
<name>A0A251X7C2_9GAMM</name>
<dbReference type="GO" id="GO:0000160">
    <property type="term" value="P:phosphorelay signal transduction system"/>
    <property type="evidence" value="ECO:0007669"/>
    <property type="project" value="UniProtKB-KW"/>
</dbReference>
<dbReference type="PANTHER" id="PTHR44591:SF14">
    <property type="entry name" value="PROTEIN PILG"/>
    <property type="match status" value="1"/>
</dbReference>
<dbReference type="RefSeq" id="WP_086487754.1">
    <property type="nucleotide sequence ID" value="NZ_MSLT01000012.1"/>
</dbReference>
<evidence type="ECO:0000259" key="4">
    <source>
        <dbReference type="PROSITE" id="PS50110"/>
    </source>
</evidence>
<reference evidence="5 6" key="1">
    <citation type="submission" date="2016-12" db="EMBL/GenBank/DDBJ databases">
        <title>Thioflexothrix psekupsii D3 genome sequencing and assembly.</title>
        <authorList>
            <person name="Fomenkov A."/>
            <person name="Vincze T."/>
            <person name="Grabovich M."/>
            <person name="Anton B.P."/>
            <person name="Dubinina G."/>
            <person name="Orlova M."/>
            <person name="Belousova E."/>
            <person name="Roberts R.J."/>
        </authorList>
    </citation>
    <scope>NUCLEOTIDE SEQUENCE [LARGE SCALE GENOMIC DNA]</scope>
    <source>
        <strain evidence="5">D3</strain>
    </source>
</reference>
<feature type="modified residue" description="4-aspartylphosphate" evidence="3">
    <location>
        <position position="56"/>
    </location>
</feature>
<keyword evidence="1 3" id="KW-0597">Phosphoprotein</keyword>
<evidence type="ECO:0000313" key="5">
    <source>
        <dbReference type="EMBL" id="OUD13969.1"/>
    </source>
</evidence>
<sequence>MSSNTILIVDDSRVSRMLIRAIITQADPHAEIIEASTGEEALAKVDNLNITIATLDLNMPGIDGLALASKLLLKFPRAKIGLLTANIQEMVRQKAEALGISFISKPITEEKILNFIYG</sequence>
<keyword evidence="2" id="KW-0902">Two-component regulatory system</keyword>
<dbReference type="AlphaFoldDB" id="A0A251X7C2"/>
<feature type="domain" description="Response regulatory" evidence="4">
    <location>
        <begin position="5"/>
        <end position="118"/>
    </location>
</feature>
<dbReference type="SUPFAM" id="SSF52172">
    <property type="entry name" value="CheY-like"/>
    <property type="match status" value="1"/>
</dbReference>
<dbReference type="Pfam" id="PF00072">
    <property type="entry name" value="Response_reg"/>
    <property type="match status" value="1"/>
</dbReference>
<dbReference type="InterPro" id="IPR011006">
    <property type="entry name" value="CheY-like_superfamily"/>
</dbReference>